<dbReference type="OrthoDB" id="9805070at2"/>
<dbReference type="InterPro" id="IPR016047">
    <property type="entry name" value="M23ase_b-sheet_dom"/>
</dbReference>
<accession>A0A1B4VB18</accession>
<keyword evidence="6" id="KW-0862">Zinc</keyword>
<dbReference type="PANTHER" id="PTHR21666:SF288">
    <property type="entry name" value="CELL DIVISION PROTEIN YTFB"/>
    <property type="match status" value="1"/>
</dbReference>
<gene>
    <name evidence="10" type="ORF">SVA_0882</name>
</gene>
<dbReference type="GO" id="GO:0004222">
    <property type="term" value="F:metalloendopeptidase activity"/>
    <property type="evidence" value="ECO:0007669"/>
    <property type="project" value="TreeGrafter"/>
</dbReference>
<dbReference type="AlphaFoldDB" id="A0A1B4VB18"/>
<dbReference type="GO" id="GO:0046872">
    <property type="term" value="F:metal ion binding"/>
    <property type="evidence" value="ECO:0007669"/>
    <property type="project" value="UniProtKB-KW"/>
</dbReference>
<feature type="domain" description="M23ase beta-sheet core" evidence="8">
    <location>
        <begin position="304"/>
        <end position="400"/>
    </location>
</feature>
<dbReference type="Gene3D" id="3.10.450.350">
    <property type="match status" value="2"/>
</dbReference>
<reference evidence="10 11" key="1">
    <citation type="submission" date="2015-08" db="EMBL/GenBank/DDBJ databases">
        <title>Complete genome sequence of Sulfurifustis variabilis.</title>
        <authorList>
            <person name="Miura A."/>
            <person name="Kojima H."/>
            <person name="Fukui M."/>
        </authorList>
    </citation>
    <scope>NUCLEOTIDE SEQUENCE [LARGE SCALE GENOMIC DNA]</scope>
    <source>
        <strain evidence="11">skN76</strain>
    </source>
</reference>
<feature type="domain" description="Csd3-like second N-terminal" evidence="9">
    <location>
        <begin position="169"/>
        <end position="282"/>
    </location>
</feature>
<comment type="cofactor">
    <cofactor evidence="1">
        <name>Zn(2+)</name>
        <dbReference type="ChEBI" id="CHEBI:29105"/>
    </cofactor>
</comment>
<dbReference type="RefSeq" id="WP_096459294.1">
    <property type="nucleotide sequence ID" value="NZ_AP014936.1"/>
</dbReference>
<evidence type="ECO:0000256" key="3">
    <source>
        <dbReference type="ARBA" id="ARBA00022670"/>
    </source>
</evidence>
<evidence type="ECO:0000313" key="11">
    <source>
        <dbReference type="Proteomes" id="UP000218899"/>
    </source>
</evidence>
<evidence type="ECO:0000259" key="8">
    <source>
        <dbReference type="Pfam" id="PF01551"/>
    </source>
</evidence>
<dbReference type="PANTHER" id="PTHR21666">
    <property type="entry name" value="PEPTIDASE-RELATED"/>
    <property type="match status" value="1"/>
</dbReference>
<dbReference type="Gene3D" id="2.70.70.10">
    <property type="entry name" value="Glucose Permease (Domain IIA)"/>
    <property type="match status" value="1"/>
</dbReference>
<evidence type="ECO:0000259" key="9">
    <source>
        <dbReference type="Pfam" id="PF19425"/>
    </source>
</evidence>
<keyword evidence="7" id="KW-0482">Metalloprotease</keyword>
<dbReference type="InterPro" id="IPR050570">
    <property type="entry name" value="Cell_wall_metabolism_enzyme"/>
</dbReference>
<name>A0A1B4VB18_9GAMM</name>
<dbReference type="EMBL" id="AP014936">
    <property type="protein sequence ID" value="BAU47461.1"/>
    <property type="molecule type" value="Genomic_DNA"/>
</dbReference>
<keyword evidence="11" id="KW-1185">Reference proteome</keyword>
<sequence>MIRKRNNLSFNHELTFGTRRRRIRAPWVLSGLVVAGGLAYAVSREMPPAAPEPMPFPTAAELAVAPAPAPEPPPVRKVDIDYVVKPKDSLGSIFTALQIDVAELRAMLSDPAVQERFKVLKPGDRLTITLKNGVLDGLQRRISETEVLTVTRAESGFTAKVVETPIETQTAQVRGTINASLFVAGRAVGLSPEMLQQLATDIFGWQVDFARDIRPGDRFNVVFEQKYRNGEYLGDGRIVAAELTSNGETHRAVRYTSSDGKIDDYFTPEGQSVRRQFLRTPIDFTRVSPSSHDERQPVITTLRENQGIDYPAAIGTAVMAAADGRVKVLGERGEYGNTVIVVHGGGRSTLYAHLSGFARGLAPEQLVKQGEIIGYVGNTGAATAPHLHYEYRVNGAHAAPGTGEPEAASIPPEYLADFQAKSEALLASLEQPGEAVVTALLSD</sequence>
<dbReference type="CDD" id="cd00118">
    <property type="entry name" value="LysM"/>
    <property type="match status" value="1"/>
</dbReference>
<dbReference type="Pfam" id="PF19425">
    <property type="entry name" value="Csd3_N2"/>
    <property type="match status" value="1"/>
</dbReference>
<evidence type="ECO:0000256" key="4">
    <source>
        <dbReference type="ARBA" id="ARBA00022723"/>
    </source>
</evidence>
<evidence type="ECO:0000256" key="1">
    <source>
        <dbReference type="ARBA" id="ARBA00001947"/>
    </source>
</evidence>
<dbReference type="CDD" id="cd12797">
    <property type="entry name" value="M23_peptidase"/>
    <property type="match status" value="1"/>
</dbReference>
<dbReference type="Pfam" id="PF01551">
    <property type="entry name" value="Peptidase_M23"/>
    <property type="match status" value="1"/>
</dbReference>
<keyword evidence="5" id="KW-0378">Hydrolase</keyword>
<keyword evidence="3" id="KW-0645">Protease</keyword>
<comment type="subcellular location">
    <subcellularLocation>
        <location evidence="2">Cell envelope</location>
    </subcellularLocation>
</comment>
<proteinExistence type="predicted"/>
<organism evidence="10 11">
    <name type="scientific">Sulfurifustis variabilis</name>
    <dbReference type="NCBI Taxonomy" id="1675686"/>
    <lineage>
        <taxon>Bacteria</taxon>
        <taxon>Pseudomonadati</taxon>
        <taxon>Pseudomonadota</taxon>
        <taxon>Gammaproteobacteria</taxon>
        <taxon>Acidiferrobacterales</taxon>
        <taxon>Acidiferrobacteraceae</taxon>
        <taxon>Sulfurifustis</taxon>
    </lineage>
</organism>
<evidence type="ECO:0000256" key="7">
    <source>
        <dbReference type="ARBA" id="ARBA00023049"/>
    </source>
</evidence>
<dbReference type="SUPFAM" id="SSF51261">
    <property type="entry name" value="Duplicated hybrid motif"/>
    <property type="match status" value="1"/>
</dbReference>
<dbReference type="InterPro" id="IPR018392">
    <property type="entry name" value="LysM"/>
</dbReference>
<dbReference type="Proteomes" id="UP000218899">
    <property type="component" value="Chromosome"/>
</dbReference>
<dbReference type="GO" id="GO:0006508">
    <property type="term" value="P:proteolysis"/>
    <property type="evidence" value="ECO:0007669"/>
    <property type="project" value="UniProtKB-KW"/>
</dbReference>
<protein>
    <submittedName>
        <fullName evidence="10">Peptidase M23</fullName>
    </submittedName>
</protein>
<keyword evidence="4" id="KW-0479">Metal-binding</keyword>
<dbReference type="KEGG" id="sva:SVA_0882"/>
<dbReference type="InterPro" id="IPR011055">
    <property type="entry name" value="Dup_hybrid_motif"/>
</dbReference>
<evidence type="ECO:0000256" key="5">
    <source>
        <dbReference type="ARBA" id="ARBA00022801"/>
    </source>
</evidence>
<dbReference type="GO" id="GO:0030313">
    <property type="term" value="C:cell envelope"/>
    <property type="evidence" value="ECO:0007669"/>
    <property type="project" value="UniProtKB-SubCell"/>
</dbReference>
<evidence type="ECO:0000256" key="6">
    <source>
        <dbReference type="ARBA" id="ARBA00022833"/>
    </source>
</evidence>
<evidence type="ECO:0000313" key="10">
    <source>
        <dbReference type="EMBL" id="BAU47461.1"/>
    </source>
</evidence>
<dbReference type="InterPro" id="IPR045834">
    <property type="entry name" value="Csd3_N2"/>
</dbReference>
<evidence type="ECO:0000256" key="2">
    <source>
        <dbReference type="ARBA" id="ARBA00004196"/>
    </source>
</evidence>